<organism evidence="9 10">
    <name type="scientific">Dendrobium catenatum</name>
    <dbReference type="NCBI Taxonomy" id="906689"/>
    <lineage>
        <taxon>Eukaryota</taxon>
        <taxon>Viridiplantae</taxon>
        <taxon>Streptophyta</taxon>
        <taxon>Embryophyta</taxon>
        <taxon>Tracheophyta</taxon>
        <taxon>Spermatophyta</taxon>
        <taxon>Magnoliopsida</taxon>
        <taxon>Liliopsida</taxon>
        <taxon>Asparagales</taxon>
        <taxon>Orchidaceae</taxon>
        <taxon>Epidendroideae</taxon>
        <taxon>Malaxideae</taxon>
        <taxon>Dendrobiinae</taxon>
        <taxon>Dendrobium</taxon>
    </lineage>
</organism>
<accession>A0A2I0WBG3</accession>
<evidence type="ECO:0000256" key="5">
    <source>
        <dbReference type="ARBA" id="ARBA00022737"/>
    </source>
</evidence>
<dbReference type="GO" id="GO:0016020">
    <property type="term" value="C:membrane"/>
    <property type="evidence" value="ECO:0007669"/>
    <property type="project" value="UniProtKB-SubCell"/>
</dbReference>
<keyword evidence="7 8" id="KW-0472">Membrane</keyword>
<evidence type="ECO:0000313" key="9">
    <source>
        <dbReference type="EMBL" id="PKU73001.1"/>
    </source>
</evidence>
<feature type="repeat" description="Solcar" evidence="8">
    <location>
        <begin position="358"/>
        <end position="442"/>
    </location>
</feature>
<name>A0A2I0WBG3_9ASPA</name>
<evidence type="ECO:0000256" key="6">
    <source>
        <dbReference type="ARBA" id="ARBA00022989"/>
    </source>
</evidence>
<keyword evidence="5" id="KW-0677">Repeat</keyword>
<proteinExistence type="inferred from homology"/>
<dbReference type="InterPro" id="IPR018108">
    <property type="entry name" value="MCP_transmembrane"/>
</dbReference>
<evidence type="ECO:0000256" key="7">
    <source>
        <dbReference type="ARBA" id="ARBA00023136"/>
    </source>
</evidence>
<dbReference type="Gene3D" id="1.50.40.10">
    <property type="entry name" value="Mitochondrial carrier domain"/>
    <property type="match status" value="2"/>
</dbReference>
<dbReference type="InterPro" id="IPR023395">
    <property type="entry name" value="MCP_dom_sf"/>
</dbReference>
<reference evidence="9 10" key="1">
    <citation type="journal article" date="2016" name="Sci. Rep.">
        <title>The Dendrobium catenatum Lindl. genome sequence provides insights into polysaccharide synthase, floral development and adaptive evolution.</title>
        <authorList>
            <person name="Zhang G.Q."/>
            <person name="Xu Q."/>
            <person name="Bian C."/>
            <person name="Tsai W.C."/>
            <person name="Yeh C.M."/>
            <person name="Liu K.W."/>
            <person name="Yoshida K."/>
            <person name="Zhang L.S."/>
            <person name="Chang S.B."/>
            <person name="Chen F."/>
            <person name="Shi Y."/>
            <person name="Su Y.Y."/>
            <person name="Zhang Y.Q."/>
            <person name="Chen L.J."/>
            <person name="Yin Y."/>
            <person name="Lin M."/>
            <person name="Huang H."/>
            <person name="Deng H."/>
            <person name="Wang Z.W."/>
            <person name="Zhu S.L."/>
            <person name="Zhao X."/>
            <person name="Deng C."/>
            <person name="Niu S.C."/>
            <person name="Huang J."/>
            <person name="Wang M."/>
            <person name="Liu G.H."/>
            <person name="Yang H.J."/>
            <person name="Xiao X.J."/>
            <person name="Hsiao Y.Y."/>
            <person name="Wu W.L."/>
            <person name="Chen Y.Y."/>
            <person name="Mitsuda N."/>
            <person name="Ohme-Takagi M."/>
            <person name="Luo Y.B."/>
            <person name="Van de Peer Y."/>
            <person name="Liu Z.J."/>
        </authorList>
    </citation>
    <scope>NUCLEOTIDE SEQUENCE [LARGE SCALE GENOMIC DNA]</scope>
    <source>
        <tissue evidence="9">The whole plant</tissue>
    </source>
</reference>
<evidence type="ECO:0000313" key="10">
    <source>
        <dbReference type="Proteomes" id="UP000233837"/>
    </source>
</evidence>
<comment type="similarity">
    <text evidence="2">Belongs to the mitochondrial carrier (TC 2.A.29) family.</text>
</comment>
<reference evidence="9 10" key="2">
    <citation type="journal article" date="2017" name="Nature">
        <title>The Apostasia genome and the evolution of orchids.</title>
        <authorList>
            <person name="Zhang G.Q."/>
            <person name="Liu K.W."/>
            <person name="Li Z."/>
            <person name="Lohaus R."/>
            <person name="Hsiao Y.Y."/>
            <person name="Niu S.C."/>
            <person name="Wang J.Y."/>
            <person name="Lin Y.C."/>
            <person name="Xu Q."/>
            <person name="Chen L.J."/>
            <person name="Yoshida K."/>
            <person name="Fujiwara S."/>
            <person name="Wang Z.W."/>
            <person name="Zhang Y.Q."/>
            <person name="Mitsuda N."/>
            <person name="Wang M."/>
            <person name="Liu G.H."/>
            <person name="Pecoraro L."/>
            <person name="Huang H.X."/>
            <person name="Xiao X.J."/>
            <person name="Lin M."/>
            <person name="Wu X.Y."/>
            <person name="Wu W.L."/>
            <person name="Chen Y.Y."/>
            <person name="Chang S.B."/>
            <person name="Sakamoto S."/>
            <person name="Ohme-Takagi M."/>
            <person name="Yagi M."/>
            <person name="Zeng S.J."/>
            <person name="Shen C.Y."/>
            <person name="Yeh C.M."/>
            <person name="Luo Y.B."/>
            <person name="Tsai W.C."/>
            <person name="Van de Peer Y."/>
            <person name="Liu Z.J."/>
        </authorList>
    </citation>
    <scope>NUCLEOTIDE SEQUENCE [LARGE SCALE GENOMIC DNA]</scope>
    <source>
        <tissue evidence="9">The whole plant</tissue>
    </source>
</reference>
<dbReference type="Pfam" id="PF00153">
    <property type="entry name" value="Mito_carr"/>
    <property type="match status" value="3"/>
</dbReference>
<evidence type="ECO:0000256" key="4">
    <source>
        <dbReference type="ARBA" id="ARBA00022692"/>
    </source>
</evidence>
<feature type="repeat" description="Solcar" evidence="8">
    <location>
        <begin position="451"/>
        <end position="534"/>
    </location>
</feature>
<keyword evidence="4 8" id="KW-0812">Transmembrane</keyword>
<feature type="repeat" description="Solcar" evidence="8">
    <location>
        <begin position="555"/>
        <end position="643"/>
    </location>
</feature>
<dbReference type="PROSITE" id="PS50920">
    <property type="entry name" value="SOLCAR"/>
    <property type="match status" value="3"/>
</dbReference>
<dbReference type="PANTHER" id="PTHR45667">
    <property type="entry name" value="S-ADENOSYLMETHIONINE MITOCHONDRIAL CARRIER PROTEIN"/>
    <property type="match status" value="1"/>
</dbReference>
<comment type="subcellular location">
    <subcellularLocation>
        <location evidence="1">Membrane</location>
        <topology evidence="1">Multi-pass membrane protein</topology>
    </subcellularLocation>
</comment>
<evidence type="ECO:0000256" key="3">
    <source>
        <dbReference type="ARBA" id="ARBA00022448"/>
    </source>
</evidence>
<keyword evidence="10" id="KW-1185">Reference proteome</keyword>
<dbReference type="AlphaFoldDB" id="A0A2I0WBG3"/>
<dbReference type="Proteomes" id="UP000233837">
    <property type="component" value="Unassembled WGS sequence"/>
</dbReference>
<dbReference type="FunFam" id="1.50.40.10:FF:000162">
    <property type="entry name" value="Mitochondrial substrate carrier protein-like"/>
    <property type="match status" value="1"/>
</dbReference>
<dbReference type="EMBL" id="KZ502795">
    <property type="protein sequence ID" value="PKU73001.1"/>
    <property type="molecule type" value="Genomic_DNA"/>
</dbReference>
<sequence>MASQHQSSKNGKSSLKYWWIPLEVQSFEPDLIVLNKNLCTPSTSSQKGGLPSNRRPNKGLTISHFRSAAAGLWDYVGQPAICLSEDNFKYDNLYEKVNLFQLDSERDVPAVFVDNKIFQQNAELRTGYKTTAKSNFEDLRRIKKMLLFASCNRNINSFYFQSTAISTGETNKAAEVASNGMAGRASNLTTKPYFGLKDFAKFTKDGCQEMDESYTIGKVSSDLPDIQSTNNFYKAEDTDLVIKTTHLSKNEQKPPSSLSSEHTLQPSTCAEKAETILRKPISGLQTSCNMEILSSSLESDECQKLINSTSVSEALEEASATNYQNTCENDKFFGSLSLIGNFSPKPWLTIQNKLQLAFSNNRHAIAGALAGTLVTLCLHPVDTVKTIIQANEMGQKSFYRILRRIISQHGIVGLYRGIGSNITSSAPISAIYTFTYESVKCSLLPLLPNEYHSFAHCIAGGCSSIATSFVFTPSERIKQQMQVSSQYQNCWKALIGCLQKGGIPSLYAGWGAVLCRNIPHSIIKFYTYESLKQIFSSLYPDSNLQTFHTHLYNGGNDNLQLVCGGLAGSTAALFTTPFDVVKTRLQIQPPGSIGKYHGVFHALQEIARQEGLQGLYRGLTPRLAMYVSQGAIFFASYEFLKAVFLLETPENSTKLKENEICLDDPAAAGLEKLPA</sequence>
<evidence type="ECO:0000256" key="8">
    <source>
        <dbReference type="PROSITE-ProRule" id="PRU00282"/>
    </source>
</evidence>
<gene>
    <name evidence="9" type="primary">MFL1</name>
    <name evidence="9" type="ORF">MA16_Dca007564</name>
</gene>
<evidence type="ECO:0000256" key="1">
    <source>
        <dbReference type="ARBA" id="ARBA00004141"/>
    </source>
</evidence>
<dbReference type="SUPFAM" id="SSF103506">
    <property type="entry name" value="Mitochondrial carrier"/>
    <property type="match status" value="1"/>
</dbReference>
<evidence type="ECO:0000256" key="2">
    <source>
        <dbReference type="ARBA" id="ARBA00006375"/>
    </source>
</evidence>
<keyword evidence="3" id="KW-0813">Transport</keyword>
<protein>
    <submittedName>
        <fullName evidence="9">Protein MITOFERRINLIKE 1, chloroplastic</fullName>
    </submittedName>
</protein>
<keyword evidence="6" id="KW-1133">Transmembrane helix</keyword>